<protein>
    <submittedName>
        <fullName evidence="2">Uncharacterized protein</fullName>
    </submittedName>
</protein>
<comment type="caution">
    <text evidence="2">The sequence shown here is derived from an EMBL/GenBank/DDBJ whole genome shotgun (WGS) entry which is preliminary data.</text>
</comment>
<dbReference type="Proteomes" id="UP000024635">
    <property type="component" value="Unassembled WGS sequence"/>
</dbReference>
<dbReference type="EMBL" id="JARK01000229">
    <property type="protein sequence ID" value="EYC40097.1"/>
    <property type="molecule type" value="Genomic_DNA"/>
</dbReference>
<keyword evidence="3" id="KW-1185">Reference proteome</keyword>
<feature type="compositionally biased region" description="Basic and acidic residues" evidence="1">
    <location>
        <begin position="161"/>
        <end position="177"/>
    </location>
</feature>
<organism evidence="2 3">
    <name type="scientific">Ancylostoma ceylanicum</name>
    <dbReference type="NCBI Taxonomy" id="53326"/>
    <lineage>
        <taxon>Eukaryota</taxon>
        <taxon>Metazoa</taxon>
        <taxon>Ecdysozoa</taxon>
        <taxon>Nematoda</taxon>
        <taxon>Chromadorea</taxon>
        <taxon>Rhabditida</taxon>
        <taxon>Rhabditina</taxon>
        <taxon>Rhabditomorpha</taxon>
        <taxon>Strongyloidea</taxon>
        <taxon>Ancylostomatidae</taxon>
        <taxon>Ancylostomatinae</taxon>
        <taxon>Ancylostoma</taxon>
    </lineage>
</organism>
<proteinExistence type="predicted"/>
<dbReference type="OrthoDB" id="5842862at2759"/>
<gene>
    <name evidence="2" type="primary">Acey_s0629.g844</name>
    <name evidence="2" type="ORF">Y032_0629g844</name>
</gene>
<evidence type="ECO:0000256" key="1">
    <source>
        <dbReference type="SAM" id="MobiDB-lite"/>
    </source>
</evidence>
<reference evidence="3" key="1">
    <citation type="journal article" date="2015" name="Nat. Genet.">
        <title>The genome and transcriptome of the zoonotic hookworm Ancylostoma ceylanicum identify infection-specific gene families.</title>
        <authorList>
            <person name="Schwarz E.M."/>
            <person name="Hu Y."/>
            <person name="Antoshechkin I."/>
            <person name="Miller M.M."/>
            <person name="Sternberg P.W."/>
            <person name="Aroian R.V."/>
        </authorList>
    </citation>
    <scope>NUCLEOTIDE SEQUENCE</scope>
    <source>
        <strain evidence="3">HY135</strain>
    </source>
</reference>
<feature type="region of interest" description="Disordered" evidence="1">
    <location>
        <begin position="143"/>
        <end position="185"/>
    </location>
</feature>
<evidence type="ECO:0000313" key="2">
    <source>
        <dbReference type="EMBL" id="EYC40097.1"/>
    </source>
</evidence>
<evidence type="ECO:0000313" key="3">
    <source>
        <dbReference type="Proteomes" id="UP000024635"/>
    </source>
</evidence>
<name>A0A016WLF8_9BILA</name>
<sequence length="788" mass="89948">MLMLNFATIPQDICFMISIIQKRTAVRIIRLDSMSTFRYRVKRVVYGNGVNDIQKNFVQEGALLQLRNDIHGATRKIPKDSWYYAAVSEEDTPDERMDWMERLNEAITLFTTRVSKSEELELREKRALPKLVVRAVMQKVPTHNESASTSAAVCESTAPNDDAKPEVSDTEEQHNEEAPAASFEEDITDFAYPEDDASAGVEEEMMTAVGIPTEETVDQSNEPECETTIRKNKTVVDDKEEPPKKREKRIKSEVDVKVEETEQEYFTKSGQHNVVPLRDRFKIVDPRTLVRSEDVIFMRRKPLARRVITEYKFENFIKPGLLHKGRYPRMYLELKNQKHEVESIFNGILKQCCEVAKTVRDDTNNADAESDVYDEWLATFGGFRIFYEEGTFGLDENEEAHEPLSQDLGFSDNENTSMHMDNSNHCAFNDSANSFLSSGNTTRRDRFHDIRPDEYKAIGIDVKNIVPNKDFYSMTKEERAAAVAAEFEAIDALGPKKEDGYVISIMDFSCRVSSYHLNTARMKRVMKSILSNPLLAYDKVLYTRRALLRRRAVERSKTKDIDSLDPNEVYYKKLDRSLDASLGPLAEKILEERNPMDITALDPIDVLEAVTYRNLEGMIDAEELSNNCTDSTSKGVEESMRQFAAEVRQADFKVQGLHTFSSVMQCLPRRMGNSGKYVNIANALAVTLYMCNENTLTLVQERTDTVDKNESVNEGEPWMGNFIITNANDAALFQGNVLDAQELSSPVDRKSYSKYFMSIPPPSLPQPLLSFRNFFSTMISDFDLLELK</sequence>
<accession>A0A016WLF8</accession>
<dbReference type="AlphaFoldDB" id="A0A016WLF8"/>